<dbReference type="InterPro" id="IPR051531">
    <property type="entry name" value="N-acetyltransferase"/>
</dbReference>
<dbReference type="SUPFAM" id="SSF55729">
    <property type="entry name" value="Acyl-CoA N-acyltransferases (Nat)"/>
    <property type="match status" value="1"/>
</dbReference>
<reference evidence="5" key="1">
    <citation type="submission" date="2016-02" db="EMBL/GenBank/DDBJ databases">
        <authorList>
            <person name="Wen L."/>
            <person name="He K."/>
            <person name="Yang H."/>
        </authorList>
    </citation>
    <scope>NUCLEOTIDE SEQUENCE [LARGE SCALE GENOMIC DNA]</scope>
    <source>
        <strain evidence="5">Trichococcus_R210</strain>
    </source>
</reference>
<dbReference type="InterPro" id="IPR016181">
    <property type="entry name" value="Acyl_CoA_acyltransferase"/>
</dbReference>
<dbReference type="Pfam" id="PF13302">
    <property type="entry name" value="Acetyltransf_3"/>
    <property type="match status" value="1"/>
</dbReference>
<evidence type="ECO:0000256" key="1">
    <source>
        <dbReference type="ARBA" id="ARBA00022679"/>
    </source>
</evidence>
<dbReference type="GO" id="GO:0005737">
    <property type="term" value="C:cytoplasm"/>
    <property type="evidence" value="ECO:0007669"/>
    <property type="project" value="TreeGrafter"/>
</dbReference>
<dbReference type="AlphaFoldDB" id="A0A143Y767"/>
<keyword evidence="1 5" id="KW-0808">Transferase</keyword>
<dbReference type="STRING" id="640938.TR210_274"/>
<feature type="domain" description="N-acetyltransferase" evidence="4">
    <location>
        <begin position="18"/>
        <end position="178"/>
    </location>
</feature>
<dbReference type="PROSITE" id="PS51186">
    <property type="entry name" value="GNAT"/>
    <property type="match status" value="1"/>
</dbReference>
<name>A0A143Y767_9LACT</name>
<dbReference type="InterPro" id="IPR000182">
    <property type="entry name" value="GNAT_dom"/>
</dbReference>
<dbReference type="GO" id="GO:0008999">
    <property type="term" value="F:protein-N-terminal-alanine acetyltransferase activity"/>
    <property type="evidence" value="ECO:0007669"/>
    <property type="project" value="TreeGrafter"/>
</dbReference>
<accession>A0A143Y767</accession>
<evidence type="ECO:0000256" key="3">
    <source>
        <dbReference type="ARBA" id="ARBA00038502"/>
    </source>
</evidence>
<evidence type="ECO:0000256" key="2">
    <source>
        <dbReference type="ARBA" id="ARBA00023315"/>
    </source>
</evidence>
<dbReference type="Proteomes" id="UP000076878">
    <property type="component" value="Unassembled WGS sequence"/>
</dbReference>
<dbReference type="Proteomes" id="UP000199280">
    <property type="component" value="Unassembled WGS sequence"/>
</dbReference>
<keyword evidence="2 5" id="KW-0012">Acyltransferase</keyword>
<dbReference type="EMBL" id="FJNB01000002">
    <property type="protein sequence ID" value="CZQ83525.1"/>
    <property type="molecule type" value="Genomic_DNA"/>
</dbReference>
<evidence type="ECO:0000313" key="5">
    <source>
        <dbReference type="EMBL" id="CZQ83525.1"/>
    </source>
</evidence>
<protein>
    <submittedName>
        <fullName evidence="5">Acyl-coa n-acyltransferase</fullName>
    </submittedName>
    <submittedName>
        <fullName evidence="6">Ribosomal-protein-alanine N-acetyltransferase</fullName>
    </submittedName>
</protein>
<evidence type="ECO:0000313" key="6">
    <source>
        <dbReference type="EMBL" id="SEJ33708.1"/>
    </source>
</evidence>
<sequence length="187" mass="21034">MDIMLELMKHSVLEGERILLRPVGLADAADMFEYASDEETTRFVFERHLDLAMTEEAIANYFMAAPAGKYAIVVKDTKKMIGTIDIRPNPADRIAEIGYTLNKVYRGKGYMTEAGKLITALAFGVLGMEKVFAMHDILNPASGEVMKRLGMQQEGVLRKHKVLKGRNCDMVYYGILKEEHFHQASEA</sequence>
<evidence type="ECO:0000259" key="4">
    <source>
        <dbReference type="PROSITE" id="PS51186"/>
    </source>
</evidence>
<dbReference type="OrthoDB" id="9798081at2"/>
<dbReference type="Gene3D" id="3.40.630.30">
    <property type="match status" value="1"/>
</dbReference>
<dbReference type="RefSeq" id="WP_068620812.1">
    <property type="nucleotide sequence ID" value="NZ_FJNB01000002.1"/>
</dbReference>
<dbReference type="EMBL" id="FNYT01000011">
    <property type="protein sequence ID" value="SEJ33708.1"/>
    <property type="molecule type" value="Genomic_DNA"/>
</dbReference>
<keyword evidence="7" id="KW-1185">Reference proteome</keyword>
<comment type="similarity">
    <text evidence="3">Belongs to the acetyltransferase family. RimJ subfamily.</text>
</comment>
<dbReference type="PANTHER" id="PTHR43792">
    <property type="entry name" value="GNAT FAMILY, PUTATIVE (AFU_ORTHOLOGUE AFUA_3G00765)-RELATED-RELATED"/>
    <property type="match status" value="1"/>
</dbReference>
<evidence type="ECO:0000313" key="7">
    <source>
        <dbReference type="Proteomes" id="UP000199280"/>
    </source>
</evidence>
<reference evidence="6 7" key="2">
    <citation type="submission" date="2016-10" db="EMBL/GenBank/DDBJ databases">
        <authorList>
            <person name="Varghese N."/>
            <person name="Submissions S."/>
        </authorList>
    </citation>
    <scope>NUCLEOTIDE SEQUENCE [LARGE SCALE GENOMIC DNA]</scope>
    <source>
        <strain evidence="6 7">DSM 22150</strain>
    </source>
</reference>
<proteinExistence type="inferred from homology"/>
<gene>
    <name evidence="6" type="ORF">SAMN05216375_11181</name>
    <name evidence="5" type="ORF">TR210_274</name>
</gene>
<organism evidence="5">
    <name type="scientific">Trichococcus ilyis</name>
    <dbReference type="NCBI Taxonomy" id="640938"/>
    <lineage>
        <taxon>Bacteria</taxon>
        <taxon>Bacillati</taxon>
        <taxon>Bacillota</taxon>
        <taxon>Bacilli</taxon>
        <taxon>Lactobacillales</taxon>
        <taxon>Carnobacteriaceae</taxon>
        <taxon>Trichococcus</taxon>
    </lineage>
</organism>
<dbReference type="PANTHER" id="PTHR43792:SF8">
    <property type="entry name" value="[RIBOSOMAL PROTEIN US5]-ALANINE N-ACETYLTRANSFERASE"/>
    <property type="match status" value="1"/>
</dbReference>